<proteinExistence type="predicted"/>
<evidence type="ECO:0000256" key="5">
    <source>
        <dbReference type="ARBA" id="ARBA00023136"/>
    </source>
</evidence>
<dbReference type="InterPro" id="IPR003838">
    <property type="entry name" value="ABC3_permease_C"/>
</dbReference>
<feature type="transmembrane region" description="Helical" evidence="6">
    <location>
        <begin position="354"/>
        <end position="373"/>
    </location>
</feature>
<evidence type="ECO:0000259" key="7">
    <source>
        <dbReference type="Pfam" id="PF02687"/>
    </source>
</evidence>
<comment type="caution">
    <text evidence="9">The sequence shown here is derived from an EMBL/GenBank/DDBJ whole genome shotgun (WGS) entry which is preliminary data.</text>
</comment>
<accession>A0A9D2KDA6</accession>
<sequence>MILHYLKVAARSLMKYKMQSLISALCLAAGIVCFSYTYQFVETVAPTDHRPHYDRRLNLSLANNWAFSINQITRMEEELRHAGVEAVTAYSKGLSTREVVFFDPEGQERPFLVRYRNADAYYYTYNGISVTGATNEFGPTDVVLSEAFARKAFGNTDPTGMTLRVVNDQSGQLFKVAGVATGKDPNTVPDCYFPVTKPSDNHILYASCYRPEKMDLNSFRSLLEKIAWPDSQGKPIKFQVESESSQHGQTLLAKLLFLLVVSLILVSGLINFLKFTIQMFFNRQRELALRKCLGSDTKGLYGLLASEVILMMTAALLLSFLLTEWTFGLAYSLLPMDEVPDIRLQDVYLTQLKVYLVVVAVCLLIVSFPLRKLRQVSLYAFLQQSRKRHTFRNAMIGLQLVISMFFAGGVALTWLASNELLFDKMYNPLSDGEQERIVVLPLKTQYLENNIQPILTEVRKMPEVEDIISYCISNPFNFHVYTEYERKDKSIARIVMSSGSPRYFRFFHIPMQGKVVPDDASGEVYVSEAFKRLLDADGNAGTVRLDNKDYRIAGIYKALFNEVEDPKYTGSVFMPSTDAQLYYIKVTEATDLPAFLKRLDDLCREFVPSTLPIDLMMLDESDEGLNIIKTMRVAMSVLAVVSLLLVVLSIFSAISMDTVARLKEVAIRKINGATPRNIAWMFGKVYILLFAFTFLLVYPLLFLSMKTVLGRYTLDCIYRWEWPLLMFISVGSLVVVTLGMKIWQVMRLNPAEVIKRE</sequence>
<evidence type="ECO:0000256" key="3">
    <source>
        <dbReference type="ARBA" id="ARBA00022692"/>
    </source>
</evidence>
<dbReference type="AlphaFoldDB" id="A0A9D2KDA6"/>
<name>A0A9D2KDA6_9BACE</name>
<keyword evidence="4 6" id="KW-1133">Transmembrane helix</keyword>
<reference evidence="9" key="1">
    <citation type="journal article" date="2021" name="PeerJ">
        <title>Extensive microbial diversity within the chicken gut microbiome revealed by metagenomics and culture.</title>
        <authorList>
            <person name="Gilroy R."/>
            <person name="Ravi A."/>
            <person name="Getino M."/>
            <person name="Pursley I."/>
            <person name="Horton D.L."/>
            <person name="Alikhan N.F."/>
            <person name="Baker D."/>
            <person name="Gharbi K."/>
            <person name="Hall N."/>
            <person name="Watson M."/>
            <person name="Adriaenssens E.M."/>
            <person name="Foster-Nyarko E."/>
            <person name="Jarju S."/>
            <person name="Secka A."/>
            <person name="Antonio M."/>
            <person name="Oren A."/>
            <person name="Chaudhuri R.R."/>
            <person name="La Ragione R."/>
            <person name="Hildebrand F."/>
            <person name="Pallen M.J."/>
        </authorList>
    </citation>
    <scope>NUCLEOTIDE SEQUENCE</scope>
    <source>
        <strain evidence="9">CHK118-2852</strain>
    </source>
</reference>
<dbReference type="PANTHER" id="PTHR30572:SF18">
    <property type="entry name" value="ABC-TYPE MACROLIDE FAMILY EXPORT SYSTEM PERMEASE COMPONENT 2"/>
    <property type="match status" value="1"/>
</dbReference>
<dbReference type="Pfam" id="PF02687">
    <property type="entry name" value="FtsX"/>
    <property type="match status" value="2"/>
</dbReference>
<feature type="transmembrane region" description="Helical" evidence="6">
    <location>
        <begin position="677"/>
        <end position="702"/>
    </location>
</feature>
<dbReference type="GO" id="GO:0005886">
    <property type="term" value="C:plasma membrane"/>
    <property type="evidence" value="ECO:0007669"/>
    <property type="project" value="UniProtKB-SubCell"/>
</dbReference>
<protein>
    <submittedName>
        <fullName evidence="9">ABC transporter permease</fullName>
    </submittedName>
</protein>
<evidence type="ECO:0000259" key="8">
    <source>
        <dbReference type="Pfam" id="PF12704"/>
    </source>
</evidence>
<dbReference type="InterPro" id="IPR025857">
    <property type="entry name" value="MacB_PCD"/>
</dbReference>
<evidence type="ECO:0000256" key="1">
    <source>
        <dbReference type="ARBA" id="ARBA00004651"/>
    </source>
</evidence>
<dbReference type="Proteomes" id="UP000824108">
    <property type="component" value="Unassembled WGS sequence"/>
</dbReference>
<feature type="domain" description="MacB-like periplasmic core" evidence="8">
    <location>
        <begin position="459"/>
        <end position="601"/>
    </location>
</feature>
<feature type="transmembrane region" description="Helical" evidence="6">
    <location>
        <begin position="633"/>
        <end position="656"/>
    </location>
</feature>
<keyword evidence="5 6" id="KW-0472">Membrane</keyword>
<feature type="transmembrane region" description="Helical" evidence="6">
    <location>
        <begin position="308"/>
        <end position="334"/>
    </location>
</feature>
<comment type="subcellular location">
    <subcellularLocation>
        <location evidence="1">Cell membrane</location>
        <topology evidence="1">Multi-pass membrane protein</topology>
    </subcellularLocation>
</comment>
<dbReference type="EMBL" id="DXAV01000022">
    <property type="protein sequence ID" value="HIZ90996.1"/>
    <property type="molecule type" value="Genomic_DNA"/>
</dbReference>
<feature type="transmembrane region" description="Helical" evidence="6">
    <location>
        <begin position="394"/>
        <end position="416"/>
    </location>
</feature>
<keyword evidence="2" id="KW-1003">Cell membrane</keyword>
<organism evidence="9 10">
    <name type="scientific">Candidatus Bacteroides merdavium</name>
    <dbReference type="NCBI Taxonomy" id="2838472"/>
    <lineage>
        <taxon>Bacteria</taxon>
        <taxon>Pseudomonadati</taxon>
        <taxon>Bacteroidota</taxon>
        <taxon>Bacteroidia</taxon>
        <taxon>Bacteroidales</taxon>
        <taxon>Bacteroidaceae</taxon>
        <taxon>Bacteroides</taxon>
    </lineage>
</organism>
<dbReference type="GO" id="GO:0022857">
    <property type="term" value="F:transmembrane transporter activity"/>
    <property type="evidence" value="ECO:0007669"/>
    <property type="project" value="TreeGrafter"/>
</dbReference>
<gene>
    <name evidence="9" type="ORF">H9807_02565</name>
</gene>
<evidence type="ECO:0000256" key="4">
    <source>
        <dbReference type="ARBA" id="ARBA00022989"/>
    </source>
</evidence>
<reference evidence="9" key="2">
    <citation type="submission" date="2021-04" db="EMBL/GenBank/DDBJ databases">
        <authorList>
            <person name="Gilroy R."/>
        </authorList>
    </citation>
    <scope>NUCLEOTIDE SEQUENCE</scope>
    <source>
        <strain evidence="9">CHK118-2852</strain>
    </source>
</reference>
<feature type="transmembrane region" description="Helical" evidence="6">
    <location>
        <begin position="722"/>
        <end position="740"/>
    </location>
</feature>
<dbReference type="PANTHER" id="PTHR30572">
    <property type="entry name" value="MEMBRANE COMPONENT OF TRANSPORTER-RELATED"/>
    <property type="match status" value="1"/>
</dbReference>
<dbReference type="InterPro" id="IPR050250">
    <property type="entry name" value="Macrolide_Exporter_MacB"/>
</dbReference>
<feature type="domain" description="MacB-like periplasmic core" evidence="8">
    <location>
        <begin position="20"/>
        <end position="196"/>
    </location>
</feature>
<keyword evidence="3 6" id="KW-0812">Transmembrane</keyword>
<evidence type="ECO:0000256" key="2">
    <source>
        <dbReference type="ARBA" id="ARBA00022475"/>
    </source>
</evidence>
<evidence type="ECO:0000256" key="6">
    <source>
        <dbReference type="SAM" id="Phobius"/>
    </source>
</evidence>
<evidence type="ECO:0000313" key="9">
    <source>
        <dbReference type="EMBL" id="HIZ90996.1"/>
    </source>
</evidence>
<feature type="domain" description="ABC3 transporter permease C-terminal" evidence="7">
    <location>
        <begin position="637"/>
        <end position="750"/>
    </location>
</feature>
<feature type="domain" description="ABC3 transporter permease C-terminal" evidence="7">
    <location>
        <begin position="259"/>
        <end position="376"/>
    </location>
</feature>
<evidence type="ECO:0000313" key="10">
    <source>
        <dbReference type="Proteomes" id="UP000824108"/>
    </source>
</evidence>
<feature type="transmembrane region" description="Helical" evidence="6">
    <location>
        <begin position="251"/>
        <end position="273"/>
    </location>
</feature>
<dbReference type="Pfam" id="PF12704">
    <property type="entry name" value="MacB_PCD"/>
    <property type="match status" value="2"/>
</dbReference>